<sequence length="73" mass="8340">MTKPTEDRGKCRCGGCGEQFQRLSTFDRHRTGPYIDRRCLTVVEMSAKGWRLNQAGRWIGQARWPGPDSKVAE</sequence>
<accession>A0A6J5KJE6</accession>
<name>A0A6J5KJE6_9CAUD</name>
<reference evidence="1" key="1">
    <citation type="submission" date="2020-04" db="EMBL/GenBank/DDBJ databases">
        <authorList>
            <person name="Chiriac C."/>
            <person name="Salcher M."/>
            <person name="Ghai R."/>
            <person name="Kavagutti S V."/>
        </authorList>
    </citation>
    <scope>NUCLEOTIDE SEQUENCE</scope>
</reference>
<evidence type="ECO:0000313" key="1">
    <source>
        <dbReference type="EMBL" id="CAB4121282.1"/>
    </source>
</evidence>
<protein>
    <submittedName>
        <fullName evidence="1">SprT-like zinc ribbon domain containing protein</fullName>
    </submittedName>
</protein>
<dbReference type="EMBL" id="LR798202">
    <property type="protein sequence ID" value="CAB5170207.1"/>
    <property type="molecule type" value="Genomic_DNA"/>
</dbReference>
<gene>
    <name evidence="2" type="ORF">UFOVP154_10</name>
    <name evidence="1" type="ORF">UFOVP8_59</name>
</gene>
<evidence type="ECO:0000313" key="2">
    <source>
        <dbReference type="EMBL" id="CAB5170207.1"/>
    </source>
</evidence>
<organism evidence="1">
    <name type="scientific">uncultured Caudovirales phage</name>
    <dbReference type="NCBI Taxonomy" id="2100421"/>
    <lineage>
        <taxon>Viruses</taxon>
        <taxon>Duplodnaviria</taxon>
        <taxon>Heunggongvirae</taxon>
        <taxon>Uroviricota</taxon>
        <taxon>Caudoviricetes</taxon>
        <taxon>Peduoviridae</taxon>
        <taxon>Maltschvirus</taxon>
        <taxon>Maltschvirus maltsch</taxon>
    </lineage>
</organism>
<proteinExistence type="predicted"/>
<dbReference type="EMBL" id="LR796144">
    <property type="protein sequence ID" value="CAB4121282.1"/>
    <property type="molecule type" value="Genomic_DNA"/>
</dbReference>